<organism evidence="3 4">
    <name type="scientific">Alteracholeplasma palmae (strain ATCC 49389 / J233)</name>
    <name type="common">Acholeplasma palmae</name>
    <dbReference type="NCBI Taxonomy" id="1318466"/>
    <lineage>
        <taxon>Bacteria</taxon>
        <taxon>Bacillati</taxon>
        <taxon>Mycoplasmatota</taxon>
        <taxon>Mollicutes</taxon>
        <taxon>Acholeplasmatales</taxon>
        <taxon>Acholeplasmataceae</taxon>
        <taxon>Acholeplasma</taxon>
    </lineage>
</organism>
<dbReference type="RefSeq" id="WP_026659292.1">
    <property type="nucleotide sequence ID" value="NC_022538.1"/>
</dbReference>
<evidence type="ECO:0000256" key="2">
    <source>
        <dbReference type="ARBA" id="ARBA00022801"/>
    </source>
</evidence>
<dbReference type="KEGG" id="apal:BN85407950"/>
<dbReference type="PANTHER" id="PTHR43695:SF1">
    <property type="entry name" value="RHAMNOGALACTURONAN ACETYLESTERASE"/>
    <property type="match status" value="1"/>
</dbReference>
<dbReference type="Proteomes" id="UP000032740">
    <property type="component" value="Chromosome"/>
</dbReference>
<dbReference type="GO" id="GO:0016788">
    <property type="term" value="F:hydrolase activity, acting on ester bonds"/>
    <property type="evidence" value="ECO:0007669"/>
    <property type="project" value="InterPro"/>
</dbReference>
<dbReference type="EMBL" id="FO681347">
    <property type="protein sequence ID" value="CCV64372.1"/>
    <property type="molecule type" value="Genomic_DNA"/>
</dbReference>
<dbReference type="SUPFAM" id="SSF52266">
    <property type="entry name" value="SGNH hydrolase"/>
    <property type="match status" value="1"/>
</dbReference>
<dbReference type="PANTHER" id="PTHR43695">
    <property type="entry name" value="PUTATIVE (AFU_ORTHOLOGUE AFUA_2G17250)-RELATED"/>
    <property type="match status" value="1"/>
</dbReference>
<dbReference type="CDD" id="cd01821">
    <property type="entry name" value="Rhamnogalacturan_acetylesterase_like"/>
    <property type="match status" value="1"/>
</dbReference>
<dbReference type="InterPro" id="IPR001087">
    <property type="entry name" value="GDSL"/>
</dbReference>
<gene>
    <name evidence="3" type="ORF">BN85407950</name>
</gene>
<dbReference type="Pfam" id="PF00657">
    <property type="entry name" value="Lipase_GDSL"/>
    <property type="match status" value="1"/>
</dbReference>
<reference evidence="3 4" key="1">
    <citation type="journal article" date="2013" name="J. Mol. Microbiol. Biotechnol.">
        <title>Analysis of the Complete Genomes of Acholeplasma brassicae , A. palmae and A. laidlawii and Their Comparison to the Obligate Parasites from ' Candidatus Phytoplasma'.</title>
        <authorList>
            <person name="Kube M."/>
            <person name="Siewert C."/>
            <person name="Migdoll A.M."/>
            <person name="Duduk B."/>
            <person name="Holz S."/>
            <person name="Rabus R."/>
            <person name="Seemuller E."/>
            <person name="Mitrovic J."/>
            <person name="Muller I."/>
            <person name="Buttner C."/>
            <person name="Reinhardt R."/>
        </authorList>
    </citation>
    <scope>NUCLEOTIDE SEQUENCE [LARGE SCALE GENOMIC DNA]</scope>
    <source>
        <strain evidence="3 4">J233</strain>
    </source>
</reference>
<accession>U4KKY0</accession>
<keyword evidence="2" id="KW-0378">Hydrolase</keyword>
<dbReference type="Gene3D" id="3.40.50.1110">
    <property type="entry name" value="SGNH hydrolase"/>
    <property type="match status" value="1"/>
</dbReference>
<dbReference type="HOGENOM" id="CLU_065859_2_1_14"/>
<dbReference type="InterPro" id="IPR037459">
    <property type="entry name" value="RhgT-like"/>
</dbReference>
<evidence type="ECO:0000313" key="3">
    <source>
        <dbReference type="EMBL" id="CCV64372.1"/>
    </source>
</evidence>
<dbReference type="OrthoDB" id="9807041at2"/>
<protein>
    <submittedName>
        <fullName evidence="3">Putative rhamnogalacturonan acetylesterase</fullName>
    </submittedName>
</protein>
<evidence type="ECO:0000313" key="4">
    <source>
        <dbReference type="Proteomes" id="UP000032740"/>
    </source>
</evidence>
<name>U4KKY0_ALTPJ</name>
<sequence>MKIFITGDSTAAKKELNKRPETGWGEKLYKYLNEPIEIINVAQNGRSTKSFLNENRLSDIIPLFEKGDYLFIQFGHNDGKIKDPARFTEPFGEYQENLKIFINSAREKGVIPVIFSSVSRRKFLEDGSLDPKAVEDYPQAALELAKKENVVSLDLFTATQKLYTYLGEDLSRKLFVQLKPTDSKNYPEGKEDNTHFCDLGAKMIASLVSESILNSSLEFKNKIDSTKILTQKEIKEELEKKYLYE</sequence>
<proteinExistence type="inferred from homology"/>
<comment type="similarity">
    <text evidence="1">Belongs to the 'GDSL' lipolytic enzyme family.</text>
</comment>
<dbReference type="InterPro" id="IPR036514">
    <property type="entry name" value="SGNH_hydro_sf"/>
</dbReference>
<keyword evidence="4" id="KW-1185">Reference proteome</keyword>
<dbReference type="AlphaFoldDB" id="U4KKY0"/>
<dbReference type="STRING" id="1318466.BN85407950"/>
<evidence type="ECO:0000256" key="1">
    <source>
        <dbReference type="ARBA" id="ARBA00008668"/>
    </source>
</evidence>